<proteinExistence type="evidence at transcript level"/>
<dbReference type="EMBL" id="HQ005952">
    <property type="protein sequence ID" value="ADV40246.1"/>
    <property type="molecule type" value="mRNA"/>
</dbReference>
<accession>E7D1K2</accession>
<sequence length="74" mass="8357">HLVKSPHSKENDWSSHRIARSLCISPQIFLFYLDNSERTISASGGSIERYIPRPQTHTKIMGVPQQYKYGGAGI</sequence>
<feature type="non-terminal residue" evidence="1">
    <location>
        <position position="1"/>
    </location>
</feature>
<feature type="non-terminal residue" evidence="1">
    <location>
        <position position="74"/>
    </location>
</feature>
<name>E7D1K2_LATHE</name>
<reference evidence="1" key="1">
    <citation type="submission" date="2010-07" db="EMBL/GenBank/DDBJ databases">
        <title>Identification of Proteins Involved in Black Widow Spider Wrapping Silk Fibers.</title>
        <authorList>
            <person name="Nguyen A."/>
            <person name="Verduzco A."/>
            <person name="Vierra C."/>
        </authorList>
    </citation>
    <scope>NUCLEOTIDE SEQUENCE</scope>
</reference>
<evidence type="ECO:0000313" key="1">
    <source>
        <dbReference type="EMBL" id="ADV40246.1"/>
    </source>
</evidence>
<dbReference type="AlphaFoldDB" id="E7D1K2"/>
<protein>
    <submittedName>
        <fullName evidence="1">Uncharacterized protein</fullName>
    </submittedName>
</protein>
<organism evidence="1">
    <name type="scientific">Latrodectus hesperus</name>
    <name type="common">Western black widow spider</name>
    <dbReference type="NCBI Taxonomy" id="256737"/>
    <lineage>
        <taxon>Eukaryota</taxon>
        <taxon>Metazoa</taxon>
        <taxon>Ecdysozoa</taxon>
        <taxon>Arthropoda</taxon>
        <taxon>Chelicerata</taxon>
        <taxon>Arachnida</taxon>
        <taxon>Araneae</taxon>
        <taxon>Araneomorphae</taxon>
        <taxon>Entelegynae</taxon>
        <taxon>Araneoidea</taxon>
        <taxon>Theridiidae</taxon>
        <taxon>Latrodectus</taxon>
    </lineage>
</organism>